<dbReference type="InterPro" id="IPR019223">
    <property type="entry name" value="DUF2147"/>
</dbReference>
<evidence type="ECO:0000313" key="8">
    <source>
        <dbReference type="Proteomes" id="UP000193925"/>
    </source>
</evidence>
<evidence type="ECO:0000313" key="7">
    <source>
        <dbReference type="Proteomes" id="UP000093129"/>
    </source>
</evidence>
<feature type="signal peptide" evidence="1">
    <location>
        <begin position="1"/>
        <end position="24"/>
    </location>
</feature>
<sequence>MKPLLTASCILIGLFLGSTGIAFASTRSGGIVGLWQTAGGNGYIRIYEKNGALFGQSVGHLQDTVQQARAKGQPQILANFVPKRPGEWSQGRIYDPNNNTYFHGTLTALDPHELKVYGYIGFSWLGGNTIWTRVPSKLKHQHGDSHL</sequence>
<gene>
    <name evidence="6" type="ORF">AFERRI_10126</name>
    <name evidence="3" type="ORF">AFERRI_40086</name>
    <name evidence="4" type="ORF">BBC27_12685</name>
    <name evidence="5" type="ORF">H2515_08545</name>
</gene>
<dbReference type="EMBL" id="MASQ01000094">
    <property type="protein sequence ID" value="OCB02497.1"/>
    <property type="molecule type" value="Genomic_DNA"/>
</dbReference>
<organism evidence="3">
    <name type="scientific">Acidithiobacillus ferrivorans</name>
    <dbReference type="NCBI Taxonomy" id="160808"/>
    <lineage>
        <taxon>Bacteria</taxon>
        <taxon>Pseudomonadati</taxon>
        <taxon>Pseudomonadota</taxon>
        <taxon>Acidithiobacillia</taxon>
        <taxon>Acidithiobacillales</taxon>
        <taxon>Acidithiobacillaceae</taxon>
        <taxon>Acidithiobacillus</taxon>
    </lineage>
</organism>
<evidence type="ECO:0000313" key="5">
    <source>
        <dbReference type="EMBL" id="QQD71526.1"/>
    </source>
</evidence>
<name>A0A060UU96_9PROT</name>
<reference evidence="3" key="2">
    <citation type="submission" date="2014-07" db="EMBL/GenBank/DDBJ databases">
        <title>Initial genome analysis of the psychrotolerant acidophile Acidithiobacillus ferrivorans CF27: insights into iron and sulfur oxidation pathways and into biofilm formation.</title>
        <authorList>
            <person name="Talla E."/>
            <person name="Hedrich S."/>
            <person name="Mangenot S."/>
            <person name="Ji B."/>
            <person name="Johnson D.B."/>
            <person name="Barbe V."/>
            <person name="Bonnefoy V."/>
        </authorList>
    </citation>
    <scope>NUCLEOTIDE SEQUENCE [LARGE SCALE GENOMIC DNA]</scope>
    <source>
        <strain evidence="3">CF27</strain>
    </source>
</reference>
<dbReference type="EMBL" id="LT841305">
    <property type="protein sequence ID" value="SMH64093.1"/>
    <property type="molecule type" value="Genomic_DNA"/>
</dbReference>
<reference evidence="5 9" key="5">
    <citation type="submission" date="2020-07" db="EMBL/GenBank/DDBJ databases">
        <title>Complete genome sequence analysis of Acidithiobacillus ferrivorans XJFY6S-08 reveals extreme environmental adaptation to alpine acid mine drainage.</title>
        <authorList>
            <person name="Yan L."/>
            <person name="Ni Y."/>
        </authorList>
    </citation>
    <scope>NUCLEOTIDE SEQUENCE [LARGE SCALE GENOMIC DNA]</scope>
    <source>
        <strain evidence="5 9">XJFY6S-08</strain>
    </source>
</reference>
<evidence type="ECO:0000313" key="4">
    <source>
        <dbReference type="EMBL" id="OCB02497.1"/>
    </source>
</evidence>
<evidence type="ECO:0000259" key="2">
    <source>
        <dbReference type="Pfam" id="PF09917"/>
    </source>
</evidence>
<proteinExistence type="predicted"/>
<protein>
    <submittedName>
        <fullName evidence="5">DUF2147 domain-containing protein</fullName>
    </submittedName>
</protein>
<feature type="chain" id="PRO_5001592539" evidence="1">
    <location>
        <begin position="25"/>
        <end position="147"/>
    </location>
</feature>
<dbReference type="EMBL" id="CP059488">
    <property type="protein sequence ID" value="QQD71526.1"/>
    <property type="molecule type" value="Genomic_DNA"/>
</dbReference>
<evidence type="ECO:0000313" key="6">
    <source>
        <dbReference type="EMBL" id="SMH64093.1"/>
    </source>
</evidence>
<dbReference type="Pfam" id="PF09917">
    <property type="entry name" value="DUF2147"/>
    <property type="match status" value="1"/>
</dbReference>
<dbReference type="Proteomes" id="UP000595420">
    <property type="component" value="Chromosome"/>
</dbReference>
<dbReference type="EMBL" id="CCCS020000034">
    <property type="protein sequence ID" value="CDQ10134.1"/>
    <property type="molecule type" value="Genomic_DNA"/>
</dbReference>
<dbReference type="Proteomes" id="UP000193925">
    <property type="component" value="Chromosome AFERRI"/>
</dbReference>
<feature type="domain" description="DUF2147" evidence="2">
    <location>
        <begin position="33"/>
        <end position="133"/>
    </location>
</feature>
<dbReference type="Gene3D" id="2.40.128.520">
    <property type="match status" value="1"/>
</dbReference>
<dbReference type="RefSeq" id="WP_035192459.1">
    <property type="nucleotide sequence ID" value="NZ_CCCS020000034.1"/>
</dbReference>
<reference evidence="4 7" key="3">
    <citation type="submission" date="2016-07" db="EMBL/GenBank/DDBJ databases">
        <title>Draft genome of a psychrotolerant acidophile Acidithiobacillus ferrivorans strain YL15.</title>
        <authorList>
            <person name="Peng T."/>
            <person name="Ma L."/>
            <person name="Nan M."/>
            <person name="An N."/>
            <person name="Wang M."/>
            <person name="Qiu G."/>
            <person name="Zeng W."/>
        </authorList>
    </citation>
    <scope>NUCLEOTIDE SEQUENCE [LARGE SCALE GENOMIC DNA]</scope>
    <source>
        <strain evidence="4 7">YL15</strain>
    </source>
</reference>
<dbReference type="AlphaFoldDB" id="A0A060UU96"/>
<evidence type="ECO:0000256" key="1">
    <source>
        <dbReference type="SAM" id="SignalP"/>
    </source>
</evidence>
<reference evidence="3" key="1">
    <citation type="submission" date="2014-03" db="EMBL/GenBank/DDBJ databases">
        <authorList>
            <person name="Genoscope - CEA"/>
        </authorList>
    </citation>
    <scope>NUCLEOTIDE SEQUENCE [LARGE SCALE GENOMIC DNA]</scope>
    <source>
        <strain evidence="3">CF27</strain>
    </source>
</reference>
<keyword evidence="1" id="KW-0732">Signal</keyword>
<reference evidence="6 8" key="4">
    <citation type="submission" date="2017-03" db="EMBL/GenBank/DDBJ databases">
        <authorList>
            <person name="Regsiter A."/>
            <person name="William W."/>
        </authorList>
    </citation>
    <scope>NUCLEOTIDE SEQUENCE [LARGE SCALE GENOMIC DNA]</scope>
    <source>
        <strain evidence="6">PRJEB5721</strain>
    </source>
</reference>
<dbReference type="PANTHER" id="PTHR36919:SF2">
    <property type="entry name" value="BLL6627 PROTEIN"/>
    <property type="match status" value="1"/>
</dbReference>
<keyword evidence="8" id="KW-1185">Reference proteome</keyword>
<evidence type="ECO:0000313" key="9">
    <source>
        <dbReference type="Proteomes" id="UP000595420"/>
    </source>
</evidence>
<dbReference type="PANTHER" id="PTHR36919">
    <property type="entry name" value="BLR1215 PROTEIN"/>
    <property type="match status" value="1"/>
</dbReference>
<dbReference type="Proteomes" id="UP000093129">
    <property type="component" value="Unassembled WGS sequence"/>
</dbReference>
<accession>A0A060UU96</accession>
<evidence type="ECO:0000313" key="3">
    <source>
        <dbReference type="EMBL" id="CDQ10134.1"/>
    </source>
</evidence>